<feature type="binding site" evidence="1">
    <location>
        <begin position="103"/>
        <end position="106"/>
    </location>
    <ligand>
        <name>substrate</name>
    </ligand>
</feature>
<dbReference type="InterPro" id="IPR005493">
    <property type="entry name" value="RraA/RraA-like"/>
</dbReference>
<dbReference type="PANTHER" id="PTHR33254:SF4">
    <property type="entry name" value="4-HYDROXY-4-METHYL-2-OXOGLUTARATE ALDOLASE 3-RELATED"/>
    <property type="match status" value="1"/>
</dbReference>
<dbReference type="Proteomes" id="UP000018144">
    <property type="component" value="Unassembled WGS sequence"/>
</dbReference>
<evidence type="ECO:0000256" key="1">
    <source>
        <dbReference type="PIRSR" id="PIRSR605493-1"/>
    </source>
</evidence>
<evidence type="ECO:0000313" key="3">
    <source>
        <dbReference type="Proteomes" id="UP000018144"/>
    </source>
</evidence>
<gene>
    <name evidence="2" type="ORF">PCON_12145</name>
</gene>
<feature type="binding site" evidence="1">
    <location>
        <position position="125"/>
    </location>
    <ligand>
        <name>substrate</name>
    </ligand>
</feature>
<dbReference type="OMA" id="GQKNAVC"/>
<dbReference type="AlphaFoldDB" id="U4L5S7"/>
<dbReference type="EMBL" id="HF935720">
    <property type="protein sequence ID" value="CCX12551.1"/>
    <property type="molecule type" value="Genomic_DNA"/>
</dbReference>
<accession>U4L5S7</accession>
<keyword evidence="1" id="KW-0460">Magnesium</keyword>
<dbReference type="Pfam" id="PF03737">
    <property type="entry name" value="RraA-like"/>
    <property type="match status" value="1"/>
</dbReference>
<reference evidence="2 3" key="1">
    <citation type="journal article" date="2013" name="PLoS Genet.">
        <title>The genome and development-dependent transcriptomes of Pyronema confluens: a window into fungal evolution.</title>
        <authorList>
            <person name="Traeger S."/>
            <person name="Altegoer F."/>
            <person name="Freitag M."/>
            <person name="Gabaldon T."/>
            <person name="Kempken F."/>
            <person name="Kumar A."/>
            <person name="Marcet-Houben M."/>
            <person name="Poggeler S."/>
            <person name="Stajich J.E."/>
            <person name="Nowrousian M."/>
        </authorList>
    </citation>
    <scope>NUCLEOTIDE SEQUENCE [LARGE SCALE GENOMIC DNA]</scope>
    <source>
        <strain evidence="3">CBS 100304</strain>
        <tissue evidence="2">Vegetative mycelium</tissue>
    </source>
</reference>
<keyword evidence="1" id="KW-0479">Metal-binding</keyword>
<dbReference type="eggNOG" id="ENOG502S2PM">
    <property type="taxonomic scope" value="Eukaryota"/>
</dbReference>
<dbReference type="Gene3D" id="3.50.30.40">
    <property type="entry name" value="Ribonuclease E inhibitor RraA/RraA-like"/>
    <property type="match status" value="1"/>
</dbReference>
<organism evidence="2 3">
    <name type="scientific">Pyronema omphalodes (strain CBS 100304)</name>
    <name type="common">Pyronema confluens</name>
    <dbReference type="NCBI Taxonomy" id="1076935"/>
    <lineage>
        <taxon>Eukaryota</taxon>
        <taxon>Fungi</taxon>
        <taxon>Dikarya</taxon>
        <taxon>Ascomycota</taxon>
        <taxon>Pezizomycotina</taxon>
        <taxon>Pezizomycetes</taxon>
        <taxon>Pezizales</taxon>
        <taxon>Pyronemataceae</taxon>
        <taxon>Pyronema</taxon>
    </lineage>
</organism>
<dbReference type="SUPFAM" id="SSF89562">
    <property type="entry name" value="RraA-like"/>
    <property type="match status" value="1"/>
</dbReference>
<dbReference type="PANTHER" id="PTHR33254">
    <property type="entry name" value="4-HYDROXY-4-METHYL-2-OXOGLUTARATE ALDOLASE 3-RELATED"/>
    <property type="match status" value="1"/>
</dbReference>
<evidence type="ECO:0000313" key="2">
    <source>
        <dbReference type="EMBL" id="CCX12551.1"/>
    </source>
</evidence>
<comment type="cofactor">
    <cofactor evidence="1">
        <name>Mg(2+)</name>
        <dbReference type="ChEBI" id="CHEBI:18420"/>
    </cofactor>
</comment>
<protein>
    <submittedName>
        <fullName evidence="2">Similar to Uncharacterized protein YER010C acc. no. P40011</fullName>
    </submittedName>
</protein>
<sequence length="223" mass="23041">MSASQLAALSSGNFTPCDIADALLKLKVPHAGYLVDIDPKHTPTAPRSGPLVGLATTVLFAPKSSPTPAGNLEKGAHFADVVSAPNTIAVLAAPPGVRCAVLGGLVATRLAKRGVKGVIIGGRVRDLWEMPEDLEIWAQGTSAVGAGAETRVVDVDVEVEVRGVKINKGDVVVADKGEVVVIPGDKVQEVLDLMPGLMGMDELVAGDLKEGKELGAAFKERRG</sequence>
<dbReference type="STRING" id="1076935.U4L5S7"/>
<name>U4L5S7_PYROM</name>
<keyword evidence="3" id="KW-1185">Reference proteome</keyword>
<dbReference type="CDD" id="cd16841">
    <property type="entry name" value="RraA_family"/>
    <property type="match status" value="1"/>
</dbReference>
<dbReference type="OrthoDB" id="1476984at2759"/>
<feature type="binding site" evidence="1">
    <location>
        <position position="126"/>
    </location>
    <ligand>
        <name>Mg(2+)</name>
        <dbReference type="ChEBI" id="CHEBI:18420"/>
    </ligand>
</feature>
<proteinExistence type="predicted"/>
<dbReference type="GO" id="GO:0008948">
    <property type="term" value="F:oxaloacetate decarboxylase activity"/>
    <property type="evidence" value="ECO:0007669"/>
    <property type="project" value="TreeGrafter"/>
</dbReference>
<dbReference type="InterPro" id="IPR036704">
    <property type="entry name" value="RraA/RraA-like_sf"/>
</dbReference>
<dbReference type="GO" id="GO:0046872">
    <property type="term" value="F:metal ion binding"/>
    <property type="evidence" value="ECO:0007669"/>
    <property type="project" value="UniProtKB-KW"/>
</dbReference>
<dbReference type="GO" id="GO:0047443">
    <property type="term" value="F:4-hydroxy-4-methyl-2-oxoglutarate aldolase activity"/>
    <property type="evidence" value="ECO:0007669"/>
    <property type="project" value="TreeGrafter"/>
</dbReference>